<organism evidence="1 2">
    <name type="scientific">Opisthorchis felineus</name>
    <dbReference type="NCBI Taxonomy" id="147828"/>
    <lineage>
        <taxon>Eukaryota</taxon>
        <taxon>Metazoa</taxon>
        <taxon>Spiralia</taxon>
        <taxon>Lophotrochozoa</taxon>
        <taxon>Platyhelminthes</taxon>
        <taxon>Trematoda</taxon>
        <taxon>Digenea</taxon>
        <taxon>Opisthorchiida</taxon>
        <taxon>Opisthorchiata</taxon>
        <taxon>Opisthorchiidae</taxon>
        <taxon>Opisthorchis</taxon>
    </lineage>
</organism>
<evidence type="ECO:0000313" key="1">
    <source>
        <dbReference type="EMBL" id="TGZ62785.1"/>
    </source>
</evidence>
<dbReference type="AlphaFoldDB" id="A0A4S2LGT9"/>
<name>A0A4S2LGT9_OPIFE</name>
<proteinExistence type="predicted"/>
<protein>
    <submittedName>
        <fullName evidence="1">Uncharacterized protein</fullName>
    </submittedName>
</protein>
<keyword evidence="2" id="KW-1185">Reference proteome</keyword>
<evidence type="ECO:0000313" key="2">
    <source>
        <dbReference type="Proteomes" id="UP000308267"/>
    </source>
</evidence>
<dbReference type="Proteomes" id="UP000308267">
    <property type="component" value="Unassembled WGS sequence"/>
</dbReference>
<accession>A0A4S2LGT9</accession>
<comment type="caution">
    <text evidence="1">The sequence shown here is derived from an EMBL/GenBank/DDBJ whole genome shotgun (WGS) entry which is preliminary data.</text>
</comment>
<sequence length="104" mass="11310">MHKVLPVLFQCHPVLLTPLETDNTSDELISTAFLALTPGSRNDQTTVIAMVVFNASHSVVGHCFLLSSTEICQLTNGKMGQMVFQNVTFTSVYLSVSLDICPHG</sequence>
<reference evidence="1 2" key="1">
    <citation type="journal article" date="2019" name="BMC Genomics">
        <title>New insights from Opisthorchis felineus genome: update on genomics of the epidemiologically important liver flukes.</title>
        <authorList>
            <person name="Ershov N.I."/>
            <person name="Mordvinov V.A."/>
            <person name="Prokhortchouk E.B."/>
            <person name="Pakharukova M.Y."/>
            <person name="Gunbin K.V."/>
            <person name="Ustyantsev K."/>
            <person name="Genaev M.A."/>
            <person name="Blinov A.G."/>
            <person name="Mazur A."/>
            <person name="Boulygina E."/>
            <person name="Tsygankova S."/>
            <person name="Khrameeva E."/>
            <person name="Chekanov N."/>
            <person name="Fan G."/>
            <person name="Xiao A."/>
            <person name="Zhang H."/>
            <person name="Xu X."/>
            <person name="Yang H."/>
            <person name="Solovyev V."/>
            <person name="Lee S.M."/>
            <person name="Liu X."/>
            <person name="Afonnikov D.A."/>
            <person name="Skryabin K.G."/>
        </authorList>
    </citation>
    <scope>NUCLEOTIDE SEQUENCE [LARGE SCALE GENOMIC DNA]</scope>
    <source>
        <strain evidence="1">AK-0245</strain>
        <tissue evidence="1">Whole organism</tissue>
    </source>
</reference>
<dbReference type="EMBL" id="SJOL01007385">
    <property type="protein sequence ID" value="TGZ62785.1"/>
    <property type="molecule type" value="Genomic_DNA"/>
</dbReference>
<gene>
    <name evidence="1" type="ORF">CRM22_007251</name>
</gene>